<feature type="coiled-coil region" evidence="3">
    <location>
        <begin position="38"/>
        <end position="79"/>
    </location>
</feature>
<dbReference type="FunFam" id="3.30.910.20:FF:000007">
    <property type="entry name" value="Cationic outer membrane protein"/>
    <property type="match status" value="1"/>
</dbReference>
<dbReference type="EMBL" id="SRSD01000004">
    <property type="protein sequence ID" value="KAA0892041.1"/>
    <property type="molecule type" value="Genomic_DNA"/>
</dbReference>
<proteinExistence type="inferred from homology"/>
<dbReference type="SMART" id="SM00935">
    <property type="entry name" value="OmpH"/>
    <property type="match status" value="1"/>
</dbReference>
<evidence type="ECO:0000313" key="5">
    <source>
        <dbReference type="EMBL" id="KAA0892041.1"/>
    </source>
</evidence>
<evidence type="ECO:0000256" key="2">
    <source>
        <dbReference type="ARBA" id="ARBA00022729"/>
    </source>
</evidence>
<accession>A0A5A9XKH6</accession>
<dbReference type="OrthoDB" id="5432254at2"/>
<dbReference type="GO" id="GO:0050821">
    <property type="term" value="P:protein stabilization"/>
    <property type="evidence" value="ECO:0007669"/>
    <property type="project" value="TreeGrafter"/>
</dbReference>
<name>A0A5A9XKH6_9BACT</name>
<evidence type="ECO:0000256" key="1">
    <source>
        <dbReference type="ARBA" id="ARBA00009091"/>
    </source>
</evidence>
<comment type="similarity">
    <text evidence="1">Belongs to the Skp family.</text>
</comment>
<dbReference type="PANTHER" id="PTHR35089">
    <property type="entry name" value="CHAPERONE PROTEIN SKP"/>
    <property type="match status" value="1"/>
</dbReference>
<dbReference type="AlphaFoldDB" id="A0A5A9XKH6"/>
<evidence type="ECO:0000256" key="4">
    <source>
        <dbReference type="SAM" id="SignalP"/>
    </source>
</evidence>
<gene>
    <name evidence="5" type="ORF">ET418_07480</name>
</gene>
<keyword evidence="2 4" id="KW-0732">Signal</keyword>
<dbReference type="SUPFAM" id="SSF111384">
    <property type="entry name" value="OmpH-like"/>
    <property type="match status" value="1"/>
</dbReference>
<keyword evidence="3" id="KW-0175">Coiled coil</keyword>
<dbReference type="InterPro" id="IPR005632">
    <property type="entry name" value="Chaperone_Skp"/>
</dbReference>
<dbReference type="RefSeq" id="WP_149306979.1">
    <property type="nucleotide sequence ID" value="NZ_SRSD01000004.1"/>
</dbReference>
<dbReference type="GO" id="GO:0005829">
    <property type="term" value="C:cytosol"/>
    <property type="evidence" value="ECO:0007669"/>
    <property type="project" value="TreeGrafter"/>
</dbReference>
<dbReference type="InterPro" id="IPR024930">
    <property type="entry name" value="Skp_dom_sf"/>
</dbReference>
<dbReference type="Pfam" id="PF03938">
    <property type="entry name" value="OmpH"/>
    <property type="match status" value="1"/>
</dbReference>
<dbReference type="Proteomes" id="UP000324298">
    <property type="component" value="Unassembled WGS sequence"/>
</dbReference>
<dbReference type="Gene3D" id="3.30.910.20">
    <property type="entry name" value="Skp domain"/>
    <property type="match status" value="1"/>
</dbReference>
<evidence type="ECO:0000256" key="3">
    <source>
        <dbReference type="SAM" id="Coils"/>
    </source>
</evidence>
<comment type="caution">
    <text evidence="5">The sequence shown here is derived from an EMBL/GenBank/DDBJ whole genome shotgun (WGS) entry which is preliminary data.</text>
</comment>
<sequence length="172" mass="19901">MRRFILAAVMVFGFAAASASAADVKIGYVDMQRALNNSESGKEAKEQLAARLKKYQDEINGKQEELKKLKDELEKQGMLLSETARASKEKDYQQRLKEFQRFTKDAQDELQAKDEEFTRKILEEMEKVIKEYGRANGYAFIFAKNDSMMLYVDEKSDVTEEVLKRFNTAKKK</sequence>
<reference evidence="5 6" key="1">
    <citation type="submission" date="2019-04" db="EMBL/GenBank/DDBJ databases">
        <title>Geobacter ruber sp. nov., ferric-reducing bacteria isolated from paddy soil.</title>
        <authorList>
            <person name="Xu Z."/>
            <person name="Masuda Y."/>
            <person name="Itoh H."/>
            <person name="Senoo K."/>
        </authorList>
    </citation>
    <scope>NUCLEOTIDE SEQUENCE [LARGE SCALE GENOMIC DNA]</scope>
    <source>
        <strain evidence="5 6">Red88</strain>
    </source>
</reference>
<protein>
    <submittedName>
        <fullName evidence="5">OmpH family outer membrane protein</fullName>
    </submittedName>
</protein>
<feature type="chain" id="PRO_5022761347" evidence="4">
    <location>
        <begin position="22"/>
        <end position="172"/>
    </location>
</feature>
<feature type="signal peptide" evidence="4">
    <location>
        <begin position="1"/>
        <end position="21"/>
    </location>
</feature>
<keyword evidence="6" id="KW-1185">Reference proteome</keyword>
<organism evidence="5 6">
    <name type="scientific">Oryzomonas rubra</name>
    <dbReference type="NCBI Taxonomy" id="2509454"/>
    <lineage>
        <taxon>Bacteria</taxon>
        <taxon>Pseudomonadati</taxon>
        <taxon>Thermodesulfobacteriota</taxon>
        <taxon>Desulfuromonadia</taxon>
        <taxon>Geobacterales</taxon>
        <taxon>Geobacteraceae</taxon>
        <taxon>Oryzomonas</taxon>
    </lineage>
</organism>
<evidence type="ECO:0000313" key="6">
    <source>
        <dbReference type="Proteomes" id="UP000324298"/>
    </source>
</evidence>
<dbReference type="PANTHER" id="PTHR35089:SF1">
    <property type="entry name" value="CHAPERONE PROTEIN SKP"/>
    <property type="match status" value="1"/>
</dbReference>
<dbReference type="GO" id="GO:0051082">
    <property type="term" value="F:unfolded protein binding"/>
    <property type="evidence" value="ECO:0007669"/>
    <property type="project" value="InterPro"/>
</dbReference>